<feature type="transmembrane region" description="Helical" evidence="8">
    <location>
        <begin position="162"/>
        <end position="181"/>
    </location>
</feature>
<feature type="transmembrane region" description="Helical" evidence="8">
    <location>
        <begin position="216"/>
        <end position="233"/>
    </location>
</feature>
<keyword evidence="5 8" id="KW-1133">Transmembrane helix</keyword>
<evidence type="ECO:0000313" key="9">
    <source>
        <dbReference type="EMBL" id="TDK42071.1"/>
    </source>
</evidence>
<dbReference type="GO" id="GO:0046872">
    <property type="term" value="F:metal ion binding"/>
    <property type="evidence" value="ECO:0007669"/>
    <property type="project" value="UniProtKB-KW"/>
</dbReference>
<dbReference type="InterPro" id="IPR018480">
    <property type="entry name" value="PNAcMuramoyl-5peptid_Trfase_CS"/>
</dbReference>
<keyword evidence="4 8" id="KW-0812">Transmembrane</keyword>
<keyword evidence="3 9" id="KW-0808">Transferase</keyword>
<comment type="caution">
    <text evidence="9">The sequence shown here is derived from an EMBL/GenBank/DDBJ whole genome shotgun (WGS) entry which is preliminary data.</text>
</comment>
<proteinExistence type="predicted"/>
<reference evidence="9 10" key="1">
    <citation type="submission" date="2019-03" db="EMBL/GenBank/DDBJ databases">
        <title>Algoriphagus aquimaris sp. nov., isolated form marine sediment in Pohang, Korea.</title>
        <authorList>
            <person name="Kim J."/>
            <person name="Yoon S.-H."/>
            <person name="Lee S.-S."/>
        </authorList>
    </citation>
    <scope>NUCLEOTIDE SEQUENCE [LARGE SCALE GENOMIC DNA]</scope>
    <source>
        <strain evidence="9 10">F21</strain>
    </source>
</reference>
<feature type="transmembrane region" description="Helical" evidence="8">
    <location>
        <begin position="104"/>
        <end position="122"/>
    </location>
</feature>
<comment type="subcellular location">
    <subcellularLocation>
        <location evidence="1">Cell membrane</location>
        <topology evidence="1">Multi-pass membrane protein</topology>
    </subcellularLocation>
</comment>
<comment type="cofactor">
    <cofactor evidence="7">
        <name>Mg(2+)</name>
        <dbReference type="ChEBI" id="CHEBI:18420"/>
    </cofactor>
</comment>
<dbReference type="EMBL" id="SMUW01000037">
    <property type="protein sequence ID" value="TDK42071.1"/>
    <property type="molecule type" value="Genomic_DNA"/>
</dbReference>
<gene>
    <name evidence="9" type="ORF">E1898_17325</name>
</gene>
<evidence type="ECO:0000256" key="6">
    <source>
        <dbReference type="ARBA" id="ARBA00023136"/>
    </source>
</evidence>
<feature type="binding site" evidence="7">
    <location>
        <position position="215"/>
    </location>
    <ligand>
        <name>Mg(2+)</name>
        <dbReference type="ChEBI" id="CHEBI:18420"/>
    </ligand>
</feature>
<feature type="transmembrane region" description="Helical" evidence="8">
    <location>
        <begin position="47"/>
        <end position="70"/>
    </location>
</feature>
<dbReference type="GO" id="GO:0016780">
    <property type="term" value="F:phosphotransferase activity, for other substituted phosphate groups"/>
    <property type="evidence" value="ECO:0007669"/>
    <property type="project" value="InterPro"/>
</dbReference>
<feature type="transmembrane region" description="Helical" evidence="8">
    <location>
        <begin position="187"/>
        <end position="204"/>
    </location>
</feature>
<dbReference type="GO" id="GO:0005886">
    <property type="term" value="C:plasma membrane"/>
    <property type="evidence" value="ECO:0007669"/>
    <property type="project" value="UniProtKB-SubCell"/>
</dbReference>
<name>A0A4R5USR7_9BACT</name>
<feature type="transmembrane region" description="Helical" evidence="8">
    <location>
        <begin position="325"/>
        <end position="342"/>
    </location>
</feature>
<feature type="transmembrane region" description="Helical" evidence="8">
    <location>
        <begin position="128"/>
        <end position="150"/>
    </location>
</feature>
<evidence type="ECO:0000256" key="8">
    <source>
        <dbReference type="SAM" id="Phobius"/>
    </source>
</evidence>
<dbReference type="PANTHER" id="PTHR22926:SF3">
    <property type="entry name" value="UNDECAPRENYL-PHOSPHATE ALPHA-N-ACETYLGLUCOSAMINYL 1-PHOSPHATE TRANSFERASE"/>
    <property type="match status" value="1"/>
</dbReference>
<evidence type="ECO:0000256" key="2">
    <source>
        <dbReference type="ARBA" id="ARBA00022475"/>
    </source>
</evidence>
<evidence type="ECO:0000256" key="4">
    <source>
        <dbReference type="ARBA" id="ARBA00022692"/>
    </source>
</evidence>
<dbReference type="Proteomes" id="UP000295438">
    <property type="component" value="Unassembled WGS sequence"/>
</dbReference>
<keyword evidence="10" id="KW-1185">Reference proteome</keyword>
<sequence>MFYFMLFLFVILTSLAVGFLVMPIIIKVLWRAKIGDQPGGRKIHKKFVPSMGGIGFFVAASAAMAIWGWQFPLPDIRYLLGAIGLMFIVGLRDDLVELKASRKLLGQLVAVAMVVVMGDIRIRDLHGFLGIGELHLFVSYGFSAFVLLALTNAFNLIDGLDGLAGSTGLVVSGLLGAWFAFQGLESYAVLSFSFFGGILGFLIFNWHPAKIFMGDTGSLTLGFTLGALVVAFMESNAALPEGASWRFSPVFSSGIALMIYPLYDMARVFTRRIRRGQGPMTPDKSHVHHFLMRMGLKHNQVALTLVFVQLLIVGSVVLMKDLSDHIVLPVISAITLGLGFRLDQIAVKYVKKKVSKEPNILANSKNSNSSKKGNQKSKVSIKDFENTPINYN</sequence>
<evidence type="ECO:0000256" key="1">
    <source>
        <dbReference type="ARBA" id="ARBA00004651"/>
    </source>
</evidence>
<dbReference type="AlphaFoldDB" id="A0A4R5USR7"/>
<evidence type="ECO:0000256" key="5">
    <source>
        <dbReference type="ARBA" id="ARBA00022989"/>
    </source>
</evidence>
<dbReference type="InterPro" id="IPR000715">
    <property type="entry name" value="Glycosyl_transferase_4"/>
</dbReference>
<dbReference type="PROSITE" id="PS01348">
    <property type="entry name" value="MRAY_2"/>
    <property type="match status" value="1"/>
</dbReference>
<keyword evidence="7" id="KW-0479">Metal-binding</keyword>
<organism evidence="9 10">
    <name type="scientific">Algoriphagus formosus</name>
    <dbReference type="NCBI Taxonomy" id="2007308"/>
    <lineage>
        <taxon>Bacteria</taxon>
        <taxon>Pseudomonadati</taxon>
        <taxon>Bacteroidota</taxon>
        <taxon>Cytophagia</taxon>
        <taxon>Cytophagales</taxon>
        <taxon>Cyclobacteriaceae</taxon>
        <taxon>Algoriphagus</taxon>
    </lineage>
</organism>
<feature type="transmembrane region" description="Helical" evidence="8">
    <location>
        <begin position="301"/>
        <end position="319"/>
    </location>
</feature>
<dbReference type="GO" id="GO:0044038">
    <property type="term" value="P:cell wall macromolecule biosynthetic process"/>
    <property type="evidence" value="ECO:0007669"/>
    <property type="project" value="TreeGrafter"/>
</dbReference>
<feature type="transmembrane region" description="Helical" evidence="8">
    <location>
        <begin position="6"/>
        <end position="26"/>
    </location>
</feature>
<dbReference type="PANTHER" id="PTHR22926">
    <property type="entry name" value="PHOSPHO-N-ACETYLMURAMOYL-PENTAPEPTIDE-TRANSFERASE"/>
    <property type="match status" value="1"/>
</dbReference>
<keyword evidence="6 8" id="KW-0472">Membrane</keyword>
<evidence type="ECO:0000313" key="10">
    <source>
        <dbReference type="Proteomes" id="UP000295438"/>
    </source>
</evidence>
<dbReference type="GO" id="GO:0009103">
    <property type="term" value="P:lipopolysaccharide biosynthetic process"/>
    <property type="evidence" value="ECO:0007669"/>
    <property type="project" value="TreeGrafter"/>
</dbReference>
<keyword evidence="7" id="KW-0460">Magnesium</keyword>
<dbReference type="Pfam" id="PF00953">
    <property type="entry name" value="Glycos_transf_4"/>
    <property type="match status" value="1"/>
</dbReference>
<dbReference type="CDD" id="cd06853">
    <property type="entry name" value="GT_WecA_like"/>
    <property type="match status" value="1"/>
</dbReference>
<feature type="transmembrane region" description="Helical" evidence="8">
    <location>
        <begin position="245"/>
        <end position="263"/>
    </location>
</feature>
<feature type="binding site" evidence="7">
    <location>
        <position position="155"/>
    </location>
    <ligand>
        <name>Mg(2+)</name>
        <dbReference type="ChEBI" id="CHEBI:18420"/>
    </ligand>
</feature>
<keyword evidence="2" id="KW-1003">Cell membrane</keyword>
<evidence type="ECO:0000256" key="7">
    <source>
        <dbReference type="PIRSR" id="PIRSR600715-1"/>
    </source>
</evidence>
<feature type="transmembrane region" description="Helical" evidence="8">
    <location>
        <begin position="76"/>
        <end position="92"/>
    </location>
</feature>
<evidence type="ECO:0000256" key="3">
    <source>
        <dbReference type="ARBA" id="ARBA00022679"/>
    </source>
</evidence>
<protein>
    <submittedName>
        <fullName evidence="9">Undecaprenyl/decaprenyl-phosphate alpha-N-acetylglucosaminyl 1-phosphate transferase</fullName>
    </submittedName>
</protein>
<dbReference type="GO" id="GO:0071555">
    <property type="term" value="P:cell wall organization"/>
    <property type="evidence" value="ECO:0007669"/>
    <property type="project" value="TreeGrafter"/>
</dbReference>
<dbReference type="PROSITE" id="PS01347">
    <property type="entry name" value="MRAY_1"/>
    <property type="match status" value="1"/>
</dbReference>
<accession>A0A4R5USR7</accession>